<dbReference type="InterPro" id="IPR036388">
    <property type="entry name" value="WH-like_DNA-bd_sf"/>
</dbReference>
<evidence type="ECO:0000256" key="2">
    <source>
        <dbReference type="ARBA" id="ARBA00008711"/>
    </source>
</evidence>
<proteinExistence type="inferred from homology"/>
<evidence type="ECO:0000256" key="6">
    <source>
        <dbReference type="ARBA" id="ARBA00022763"/>
    </source>
</evidence>
<dbReference type="Proteomes" id="UP001142610">
    <property type="component" value="Unassembled WGS sequence"/>
</dbReference>
<evidence type="ECO:0000256" key="5">
    <source>
        <dbReference type="ARBA" id="ARBA00022679"/>
    </source>
</evidence>
<evidence type="ECO:0000313" key="12">
    <source>
        <dbReference type="EMBL" id="MCQ8183981.1"/>
    </source>
</evidence>
<evidence type="ECO:0000256" key="4">
    <source>
        <dbReference type="ARBA" id="ARBA00022603"/>
    </source>
</evidence>
<evidence type="ECO:0000259" key="10">
    <source>
        <dbReference type="Pfam" id="PF01035"/>
    </source>
</evidence>
<dbReference type="InterPro" id="IPR001497">
    <property type="entry name" value="MethylDNA_cys_MeTrfase_AS"/>
</dbReference>
<sequence length="345" mass="37951">MTDHALLHEALESRDRGAAGGFLYGVKSTRIVCRFGCPSPAPKRENRVFFPDLQSAKNGGYRPCLRCRPDEEAEPLVDELMGLLRSEPDVVWSEALLKERGYCPRRVRRAFLRTHGRSFLDMARRQRVVAGSSARQGGEKTIEAQLSAGFESASGFREAVTKLLGRSLKEVSRPSPLGLTFIPTPLGDMIAATTEEALYLLEFADRPELPKELRSVETDAGHTLSLQRNKGTEAVEREVAAYFAGDLNAFAQMPVRYGTAFTSSVHDALCTIPPGTTISYKELAEKISRPGAFRAVARANAANRLAIIVPCHRVIASGGKVSGYAGGVWRKEWLLEHEKRYAEGC</sequence>
<dbReference type="Pfam" id="PF01035">
    <property type="entry name" value="DNA_binding_1"/>
    <property type="match status" value="1"/>
</dbReference>
<comment type="similarity">
    <text evidence="2">Belongs to the MGMT family.</text>
</comment>
<dbReference type="GO" id="GO:0006355">
    <property type="term" value="P:regulation of DNA-templated transcription"/>
    <property type="evidence" value="ECO:0007669"/>
    <property type="project" value="InterPro"/>
</dbReference>
<comment type="catalytic activity">
    <reaction evidence="9">
        <text>a 6-O-methyl-2'-deoxyguanosine in DNA + L-cysteinyl-[protein] = S-methyl-L-cysteinyl-[protein] + a 2'-deoxyguanosine in DNA</text>
        <dbReference type="Rhea" id="RHEA:24000"/>
        <dbReference type="Rhea" id="RHEA-COMP:10131"/>
        <dbReference type="Rhea" id="RHEA-COMP:10132"/>
        <dbReference type="Rhea" id="RHEA-COMP:11367"/>
        <dbReference type="Rhea" id="RHEA-COMP:11368"/>
        <dbReference type="ChEBI" id="CHEBI:29950"/>
        <dbReference type="ChEBI" id="CHEBI:82612"/>
        <dbReference type="ChEBI" id="CHEBI:85445"/>
        <dbReference type="ChEBI" id="CHEBI:85448"/>
        <dbReference type="EC" id="2.1.1.63"/>
    </reaction>
</comment>
<comment type="catalytic activity">
    <reaction evidence="1">
        <text>a 4-O-methyl-thymidine in DNA + L-cysteinyl-[protein] = a thymidine in DNA + S-methyl-L-cysteinyl-[protein]</text>
        <dbReference type="Rhea" id="RHEA:53428"/>
        <dbReference type="Rhea" id="RHEA-COMP:10131"/>
        <dbReference type="Rhea" id="RHEA-COMP:10132"/>
        <dbReference type="Rhea" id="RHEA-COMP:13555"/>
        <dbReference type="Rhea" id="RHEA-COMP:13556"/>
        <dbReference type="ChEBI" id="CHEBI:29950"/>
        <dbReference type="ChEBI" id="CHEBI:82612"/>
        <dbReference type="ChEBI" id="CHEBI:137386"/>
        <dbReference type="ChEBI" id="CHEBI:137387"/>
        <dbReference type="EC" id="2.1.1.63"/>
    </reaction>
</comment>
<dbReference type="SUPFAM" id="SSF53155">
    <property type="entry name" value="Methylated DNA-protein cysteine methyltransferase domain"/>
    <property type="match status" value="1"/>
</dbReference>
<dbReference type="PANTHER" id="PTHR10815:SF5">
    <property type="entry name" value="METHYLATED-DNA--PROTEIN-CYSTEINE METHYLTRANSFERASE"/>
    <property type="match status" value="1"/>
</dbReference>
<organism evidence="12 13">
    <name type="scientific">Parvularcula maris</name>
    <dbReference type="NCBI Taxonomy" id="2965077"/>
    <lineage>
        <taxon>Bacteria</taxon>
        <taxon>Pseudomonadati</taxon>
        <taxon>Pseudomonadota</taxon>
        <taxon>Alphaproteobacteria</taxon>
        <taxon>Parvularculales</taxon>
        <taxon>Parvularculaceae</taxon>
        <taxon>Parvularcula</taxon>
    </lineage>
</organism>
<dbReference type="GO" id="GO:0008270">
    <property type="term" value="F:zinc ion binding"/>
    <property type="evidence" value="ECO:0007669"/>
    <property type="project" value="InterPro"/>
</dbReference>
<dbReference type="Pfam" id="PF02805">
    <property type="entry name" value="Ada_Zn_binding"/>
    <property type="match status" value="1"/>
</dbReference>
<evidence type="ECO:0000256" key="1">
    <source>
        <dbReference type="ARBA" id="ARBA00001286"/>
    </source>
</evidence>
<protein>
    <recommendedName>
        <fullName evidence="3">methylated-DNA--[protein]-cysteine S-methyltransferase</fullName>
        <ecNumber evidence="3">2.1.1.63</ecNumber>
    </recommendedName>
</protein>
<feature type="domain" description="Methylated-DNA-[protein]-cysteine S-methyltransferase DNA binding" evidence="10">
    <location>
        <begin position="261"/>
        <end position="339"/>
    </location>
</feature>
<evidence type="ECO:0000256" key="7">
    <source>
        <dbReference type="ARBA" id="ARBA00023159"/>
    </source>
</evidence>
<feature type="domain" description="Ada DNA repair metal-binding" evidence="11">
    <location>
        <begin position="9"/>
        <end position="70"/>
    </location>
</feature>
<dbReference type="NCBIfam" id="TIGR00589">
    <property type="entry name" value="ogt"/>
    <property type="match status" value="1"/>
</dbReference>
<evidence type="ECO:0000313" key="13">
    <source>
        <dbReference type="Proteomes" id="UP001142610"/>
    </source>
</evidence>
<dbReference type="InterPro" id="IPR014048">
    <property type="entry name" value="MethylDNA_cys_MeTrfase_DNA-bd"/>
</dbReference>
<dbReference type="FunFam" id="1.10.10.10:FF:000214">
    <property type="entry name" value="Methylated-DNA--protein-cysteine methyltransferase"/>
    <property type="match status" value="1"/>
</dbReference>
<dbReference type="AlphaFoldDB" id="A0A9X2L6K2"/>
<dbReference type="InterPro" id="IPR036217">
    <property type="entry name" value="MethylDNA_cys_MeTrfase_DNAb"/>
</dbReference>
<dbReference type="CDD" id="cd06445">
    <property type="entry name" value="ATase"/>
    <property type="match status" value="1"/>
</dbReference>
<evidence type="ECO:0000256" key="9">
    <source>
        <dbReference type="ARBA" id="ARBA00049348"/>
    </source>
</evidence>
<dbReference type="PROSITE" id="PS00374">
    <property type="entry name" value="MGMT"/>
    <property type="match status" value="1"/>
</dbReference>
<keyword evidence="7" id="KW-0010">Activator</keyword>
<keyword evidence="8" id="KW-0234">DNA repair</keyword>
<keyword evidence="4 12" id="KW-0489">Methyltransferase</keyword>
<dbReference type="InterPro" id="IPR035451">
    <property type="entry name" value="Ada-like_dom_sf"/>
</dbReference>
<evidence type="ECO:0000259" key="11">
    <source>
        <dbReference type="Pfam" id="PF02805"/>
    </source>
</evidence>
<dbReference type="Gene3D" id="3.30.160.70">
    <property type="entry name" value="Methylated DNA-protein cysteine methyltransferase domain"/>
    <property type="match status" value="1"/>
</dbReference>
<dbReference type="RefSeq" id="WP_256617784.1">
    <property type="nucleotide sequence ID" value="NZ_JANIBC010000001.1"/>
</dbReference>
<dbReference type="Gene3D" id="3.40.10.10">
    <property type="entry name" value="DNA Methylphosphotriester Repair Domain"/>
    <property type="match status" value="1"/>
</dbReference>
<dbReference type="SUPFAM" id="SSF46767">
    <property type="entry name" value="Methylated DNA-protein cysteine methyltransferase, C-terminal domain"/>
    <property type="match status" value="1"/>
</dbReference>
<dbReference type="InterPro" id="IPR004026">
    <property type="entry name" value="Ada_DNA_repair_Zn-bd"/>
</dbReference>
<dbReference type="GO" id="GO:0006281">
    <property type="term" value="P:DNA repair"/>
    <property type="evidence" value="ECO:0007669"/>
    <property type="project" value="UniProtKB-KW"/>
</dbReference>
<dbReference type="Gene3D" id="1.10.10.10">
    <property type="entry name" value="Winged helix-like DNA-binding domain superfamily/Winged helix DNA-binding domain"/>
    <property type="match status" value="1"/>
</dbReference>
<reference evidence="12" key="1">
    <citation type="submission" date="2022-07" db="EMBL/GenBank/DDBJ databases">
        <title>Parvularcula maris sp. nov., an algicidal bacterium isolated from seawater.</title>
        <authorList>
            <person name="Li F."/>
        </authorList>
    </citation>
    <scope>NUCLEOTIDE SEQUENCE</scope>
    <source>
        <strain evidence="12">BGMRC 0090</strain>
    </source>
</reference>
<dbReference type="GO" id="GO:0003677">
    <property type="term" value="F:DNA binding"/>
    <property type="evidence" value="ECO:0007669"/>
    <property type="project" value="InterPro"/>
</dbReference>
<dbReference type="GO" id="GO:0032259">
    <property type="term" value="P:methylation"/>
    <property type="evidence" value="ECO:0007669"/>
    <property type="project" value="UniProtKB-KW"/>
</dbReference>
<comment type="caution">
    <text evidence="12">The sequence shown here is derived from an EMBL/GenBank/DDBJ whole genome shotgun (WGS) entry which is preliminary data.</text>
</comment>
<dbReference type="GO" id="GO:0003908">
    <property type="term" value="F:methylated-DNA-[protein]-cysteine S-methyltransferase activity"/>
    <property type="evidence" value="ECO:0007669"/>
    <property type="project" value="UniProtKB-EC"/>
</dbReference>
<keyword evidence="5 12" id="KW-0808">Transferase</keyword>
<gene>
    <name evidence="12" type="ORF">NOG11_01140</name>
</gene>
<evidence type="ECO:0000256" key="8">
    <source>
        <dbReference type="ARBA" id="ARBA00023204"/>
    </source>
</evidence>
<keyword evidence="6" id="KW-0227">DNA damage</keyword>
<dbReference type="SUPFAM" id="SSF57884">
    <property type="entry name" value="Ada DNA repair protein, N-terminal domain (N-Ada 10)"/>
    <property type="match status" value="1"/>
</dbReference>
<dbReference type="EC" id="2.1.1.63" evidence="3"/>
<keyword evidence="13" id="KW-1185">Reference proteome</keyword>
<evidence type="ECO:0000256" key="3">
    <source>
        <dbReference type="ARBA" id="ARBA00011918"/>
    </source>
</evidence>
<dbReference type="InterPro" id="IPR036631">
    <property type="entry name" value="MGMT_N_sf"/>
</dbReference>
<accession>A0A9X2L6K2</accession>
<dbReference type="EMBL" id="JANIBC010000001">
    <property type="protein sequence ID" value="MCQ8183981.1"/>
    <property type="molecule type" value="Genomic_DNA"/>
</dbReference>
<dbReference type="PANTHER" id="PTHR10815">
    <property type="entry name" value="METHYLATED-DNA--PROTEIN-CYSTEINE METHYLTRANSFERASE"/>
    <property type="match status" value="1"/>
</dbReference>
<name>A0A9X2L6K2_9PROT</name>